<evidence type="ECO:0000313" key="1">
    <source>
        <dbReference type="EMBL" id="KAJ7784224.1"/>
    </source>
</evidence>
<proteinExistence type="predicted"/>
<sequence length="326" mass="35546">MSKLEFPKLSDKLTPASVNGWIGRCEDTYNAWQGMKPDRSVDTKLLITLAGLRLEELSAVIWWNENCDTLKKLLTFKEFSDKLRERFVHANWKLVALGDFYAVCQGSMSFKKFAKMLELARNSLSSAGTAYTINDSILKNHLLFHAHPILRLCVIGQPGFNYTNLKVDGLVVTMAMAWDSLVAERVVRESSEQLYVSIPSSTLTTSLMLSPATLPTPPPSATPRSFSHSLTSAEKDALRAAGGCYHCKKTPASPGLTRHCSDNCPSDVALGIPPSSSVVAAVGPVGFSSLYDEVRAVAAVFPAIEDENDSSISTGTDNSDLSTRDY</sequence>
<comment type="caution">
    <text evidence="1">The sequence shown here is derived from an EMBL/GenBank/DDBJ whole genome shotgun (WGS) entry which is preliminary data.</text>
</comment>
<keyword evidence="2" id="KW-1185">Reference proteome</keyword>
<dbReference type="AlphaFoldDB" id="A0AAD7KF41"/>
<dbReference type="EMBL" id="JARKIB010000002">
    <property type="protein sequence ID" value="KAJ7784224.1"/>
    <property type="molecule type" value="Genomic_DNA"/>
</dbReference>
<organism evidence="1 2">
    <name type="scientific">Mycena metata</name>
    <dbReference type="NCBI Taxonomy" id="1033252"/>
    <lineage>
        <taxon>Eukaryota</taxon>
        <taxon>Fungi</taxon>
        <taxon>Dikarya</taxon>
        <taxon>Basidiomycota</taxon>
        <taxon>Agaricomycotina</taxon>
        <taxon>Agaricomycetes</taxon>
        <taxon>Agaricomycetidae</taxon>
        <taxon>Agaricales</taxon>
        <taxon>Marasmiineae</taxon>
        <taxon>Mycenaceae</taxon>
        <taxon>Mycena</taxon>
    </lineage>
</organism>
<name>A0AAD7KF41_9AGAR</name>
<dbReference type="Proteomes" id="UP001215598">
    <property type="component" value="Unassembled WGS sequence"/>
</dbReference>
<gene>
    <name evidence="1" type="ORF">B0H16DRAFT_1708957</name>
</gene>
<evidence type="ECO:0000313" key="2">
    <source>
        <dbReference type="Proteomes" id="UP001215598"/>
    </source>
</evidence>
<protein>
    <submittedName>
        <fullName evidence="1">Uncharacterized protein</fullName>
    </submittedName>
</protein>
<accession>A0AAD7KF41</accession>
<reference evidence="1" key="1">
    <citation type="submission" date="2023-03" db="EMBL/GenBank/DDBJ databases">
        <title>Massive genome expansion in bonnet fungi (Mycena s.s.) driven by repeated elements and novel gene families across ecological guilds.</title>
        <authorList>
            <consortium name="Lawrence Berkeley National Laboratory"/>
            <person name="Harder C.B."/>
            <person name="Miyauchi S."/>
            <person name="Viragh M."/>
            <person name="Kuo A."/>
            <person name="Thoen E."/>
            <person name="Andreopoulos B."/>
            <person name="Lu D."/>
            <person name="Skrede I."/>
            <person name="Drula E."/>
            <person name="Henrissat B."/>
            <person name="Morin E."/>
            <person name="Kohler A."/>
            <person name="Barry K."/>
            <person name="LaButti K."/>
            <person name="Morin E."/>
            <person name="Salamov A."/>
            <person name="Lipzen A."/>
            <person name="Mereny Z."/>
            <person name="Hegedus B."/>
            <person name="Baldrian P."/>
            <person name="Stursova M."/>
            <person name="Weitz H."/>
            <person name="Taylor A."/>
            <person name="Grigoriev I.V."/>
            <person name="Nagy L.G."/>
            <person name="Martin F."/>
            <person name="Kauserud H."/>
        </authorList>
    </citation>
    <scope>NUCLEOTIDE SEQUENCE</scope>
    <source>
        <strain evidence="1">CBHHK182m</strain>
    </source>
</reference>